<gene>
    <name evidence="1" type="ORF">PILCRDRAFT_827573</name>
</gene>
<dbReference type="OrthoDB" id="412788at2759"/>
<dbReference type="EMBL" id="KN833050">
    <property type="protein sequence ID" value="KIM75142.1"/>
    <property type="molecule type" value="Genomic_DNA"/>
</dbReference>
<dbReference type="STRING" id="765440.A0A0C3BCZ2"/>
<protein>
    <submittedName>
        <fullName evidence="1">Uncharacterized protein</fullName>
    </submittedName>
</protein>
<organism evidence="1 2">
    <name type="scientific">Piloderma croceum (strain F 1598)</name>
    <dbReference type="NCBI Taxonomy" id="765440"/>
    <lineage>
        <taxon>Eukaryota</taxon>
        <taxon>Fungi</taxon>
        <taxon>Dikarya</taxon>
        <taxon>Basidiomycota</taxon>
        <taxon>Agaricomycotina</taxon>
        <taxon>Agaricomycetes</taxon>
        <taxon>Agaricomycetidae</taxon>
        <taxon>Atheliales</taxon>
        <taxon>Atheliaceae</taxon>
        <taxon>Piloderma</taxon>
    </lineage>
</organism>
<evidence type="ECO:0000313" key="1">
    <source>
        <dbReference type="EMBL" id="KIM75142.1"/>
    </source>
</evidence>
<sequence length="63" mass="6990">MILLDTAGFQVSKKAAKHQSFTNDDVIDNEYYPECIKLSKELTGTSKVVLFDHSSPILSNFPG</sequence>
<dbReference type="Proteomes" id="UP000054166">
    <property type="component" value="Unassembled WGS sequence"/>
</dbReference>
<dbReference type="HOGENOM" id="CLU_2886655_0_0_1"/>
<proteinExistence type="predicted"/>
<keyword evidence="2" id="KW-1185">Reference proteome</keyword>
<name>A0A0C3BCZ2_PILCF</name>
<dbReference type="AlphaFoldDB" id="A0A0C3BCZ2"/>
<accession>A0A0C3BCZ2</accession>
<dbReference type="InParanoid" id="A0A0C3BCZ2"/>
<reference evidence="2" key="2">
    <citation type="submission" date="2015-01" db="EMBL/GenBank/DDBJ databases">
        <title>Evolutionary Origins and Diversification of the Mycorrhizal Mutualists.</title>
        <authorList>
            <consortium name="DOE Joint Genome Institute"/>
            <consortium name="Mycorrhizal Genomics Consortium"/>
            <person name="Kohler A."/>
            <person name="Kuo A."/>
            <person name="Nagy L.G."/>
            <person name="Floudas D."/>
            <person name="Copeland A."/>
            <person name="Barry K.W."/>
            <person name="Cichocki N."/>
            <person name="Veneault-Fourrey C."/>
            <person name="LaButti K."/>
            <person name="Lindquist E.A."/>
            <person name="Lipzen A."/>
            <person name="Lundell T."/>
            <person name="Morin E."/>
            <person name="Murat C."/>
            <person name="Riley R."/>
            <person name="Ohm R."/>
            <person name="Sun H."/>
            <person name="Tunlid A."/>
            <person name="Henrissat B."/>
            <person name="Grigoriev I.V."/>
            <person name="Hibbett D.S."/>
            <person name="Martin F."/>
        </authorList>
    </citation>
    <scope>NUCLEOTIDE SEQUENCE [LARGE SCALE GENOMIC DNA]</scope>
    <source>
        <strain evidence="2">F 1598</strain>
    </source>
</reference>
<reference evidence="1 2" key="1">
    <citation type="submission" date="2014-04" db="EMBL/GenBank/DDBJ databases">
        <authorList>
            <consortium name="DOE Joint Genome Institute"/>
            <person name="Kuo A."/>
            <person name="Tarkka M."/>
            <person name="Buscot F."/>
            <person name="Kohler A."/>
            <person name="Nagy L.G."/>
            <person name="Floudas D."/>
            <person name="Copeland A."/>
            <person name="Barry K.W."/>
            <person name="Cichocki N."/>
            <person name="Veneault-Fourrey C."/>
            <person name="LaButti K."/>
            <person name="Lindquist E.A."/>
            <person name="Lipzen A."/>
            <person name="Lundell T."/>
            <person name="Morin E."/>
            <person name="Murat C."/>
            <person name="Sun H."/>
            <person name="Tunlid A."/>
            <person name="Henrissat B."/>
            <person name="Grigoriev I.V."/>
            <person name="Hibbett D.S."/>
            <person name="Martin F."/>
            <person name="Nordberg H.P."/>
            <person name="Cantor M.N."/>
            <person name="Hua S.X."/>
        </authorList>
    </citation>
    <scope>NUCLEOTIDE SEQUENCE [LARGE SCALE GENOMIC DNA]</scope>
    <source>
        <strain evidence="1 2">F 1598</strain>
    </source>
</reference>
<evidence type="ECO:0000313" key="2">
    <source>
        <dbReference type="Proteomes" id="UP000054166"/>
    </source>
</evidence>